<keyword evidence="12" id="KW-1185">Reference proteome</keyword>
<dbReference type="OrthoDB" id="60033at2759"/>
<evidence type="ECO:0000256" key="5">
    <source>
        <dbReference type="ARBA" id="ARBA00022741"/>
    </source>
</evidence>
<evidence type="ECO:0000256" key="6">
    <source>
        <dbReference type="ARBA" id="ARBA00022777"/>
    </source>
</evidence>
<dbReference type="Pfam" id="PF01590">
    <property type="entry name" value="GAF"/>
    <property type="match status" value="1"/>
</dbReference>
<proteinExistence type="predicted"/>
<evidence type="ECO:0000313" key="12">
    <source>
        <dbReference type="Proteomes" id="UP000253551"/>
    </source>
</evidence>
<organism evidence="11 12">
    <name type="scientific">Rhizopus stolonifer</name>
    <name type="common">Rhizopus nigricans</name>
    <dbReference type="NCBI Taxonomy" id="4846"/>
    <lineage>
        <taxon>Eukaryota</taxon>
        <taxon>Fungi</taxon>
        <taxon>Fungi incertae sedis</taxon>
        <taxon>Mucoromycota</taxon>
        <taxon>Mucoromycotina</taxon>
        <taxon>Mucoromycetes</taxon>
        <taxon>Mucorales</taxon>
        <taxon>Mucorineae</taxon>
        <taxon>Rhizopodaceae</taxon>
        <taxon>Rhizopus</taxon>
    </lineage>
</organism>
<evidence type="ECO:0000256" key="1">
    <source>
        <dbReference type="ARBA" id="ARBA00000085"/>
    </source>
</evidence>
<evidence type="ECO:0000256" key="8">
    <source>
        <dbReference type="ARBA" id="ARBA00023012"/>
    </source>
</evidence>
<evidence type="ECO:0000256" key="7">
    <source>
        <dbReference type="ARBA" id="ARBA00022840"/>
    </source>
</evidence>
<evidence type="ECO:0000256" key="2">
    <source>
        <dbReference type="ARBA" id="ARBA00012438"/>
    </source>
</evidence>
<dbReference type="SUPFAM" id="SSF55781">
    <property type="entry name" value="GAF domain-like"/>
    <property type="match status" value="1"/>
</dbReference>
<dbReference type="GO" id="GO:0000155">
    <property type="term" value="F:phosphorelay sensor kinase activity"/>
    <property type="evidence" value="ECO:0007669"/>
    <property type="project" value="InterPro"/>
</dbReference>
<dbReference type="Pfam" id="PF00512">
    <property type="entry name" value="HisKA"/>
    <property type="match status" value="1"/>
</dbReference>
<evidence type="ECO:0000313" key="11">
    <source>
        <dbReference type="EMBL" id="RCH96013.1"/>
    </source>
</evidence>
<reference evidence="11 12" key="1">
    <citation type="journal article" date="2018" name="G3 (Bethesda)">
        <title>Phylogenetic and Phylogenomic Definition of Rhizopus Species.</title>
        <authorList>
            <person name="Gryganskyi A.P."/>
            <person name="Golan J."/>
            <person name="Dolatabadi S."/>
            <person name="Mondo S."/>
            <person name="Robb S."/>
            <person name="Idnurm A."/>
            <person name="Muszewska A."/>
            <person name="Steczkiewicz K."/>
            <person name="Masonjones S."/>
            <person name="Liao H.L."/>
            <person name="Gajdeczka M.T."/>
            <person name="Anike F."/>
            <person name="Vuek A."/>
            <person name="Anishchenko I.M."/>
            <person name="Voigt K."/>
            <person name="de Hoog G.S."/>
            <person name="Smith M.E."/>
            <person name="Heitman J."/>
            <person name="Vilgalys R."/>
            <person name="Stajich J.E."/>
        </authorList>
    </citation>
    <scope>NUCLEOTIDE SEQUENCE [LARGE SCALE GENOMIC DNA]</scope>
    <source>
        <strain evidence="11 12">LSU 92-RS-03</strain>
    </source>
</reference>
<sequence length="1225" mass="139530">DLHEADEASIELLNSLISAKLDLLVILTYRDNELPKKAPTLLTNQDAVISFVNIKNLDQSALMELIRATMHRQEEIDLALLAPLVDFIHKKTHGNPFYVCQLLAALERKNLIYFTWEKRRWEYNLYEIEKELEMGGDDGDVSIEFLVQRLKELPRDGRKFLKWASFIGNSFKYETVKNLMIENDDISDEDDMEDKFSPMYEEEEEEEPIRHKRSRFDAINGLQSALQQGFIQPTNNDEFRFTHDRYSQAISMLTSPEHQDIYHLRIISHFINKDHVDSFWVADHVKGAIHLIKQNTIKASYRKMLIQAGDKAFDSGAHQLAYSYYFAAYELLSSVDPWVNGEDSKYIETLHLYTRLAEISLFTDNALTRKYLKIILSRAESPIDRAAAYRIQHRCRWSRAEGSMESILILVNCLRDLGIEEINMELRKDELKELYENTKQEVLKMGFENMLKLPICESRLIRTRCSIMEELCLWAYWTNNARVMLTVGSQFVLKTLRSGTTPTTGVGLVFFGIAATQLFKAYEFAEQIGHALMGGDRTYSIFAHIQTIFINFLCGGNMSDVLKEARDCLEGITGPSEPLGAVITITTIIRSILAVQGKTDLTEKGIFEDKEFNETEFLTRCALENSSYQFYAYYYYALKIIILSFYRFDQAAVKLSSEQIAMANALPPGRLTHLMFFARCISLIRLIRDQNRKELFQELLDCRSQLADWTHHSHPENLGVHLDSKQGKWPIETHLMYELSGEYYARKSLRTVASSFIKQAISGYRHLGMQGLANQVKEKHASLLKDFQPLDIPKSALVQTESLQRVPKRDSIGDLSLKELDMLYNINVNSMHTSPEEALLALDIVDLASILKSCQVISSEMNFELLLKQMLEIILENSGADSGVIIVKENTSFSIVGRGSQQDECDIFSKPRPLSEEEESMMTRISQYTIHTQKSLFIVDVQQDPRFSDGTDDQTKSCICTPIIHKSAVVGCIYIEAPMGSLTFRHEIVLRLLSQQIGISITNALLFKSIQKVTYANVKMIENQKAALEEARKSKEAALHAMKLKADFLANMSHELRTPFSGFYGMISLLSETTLDSEQQDIVFTAKESCETLLKIIDDLLNFSKLEAGKVTLDVGPLVIEEVIADTIEILSPLATRKGLELAYIVDSDVPATVLADSSRIRQVLTNLLGNAIKFTHHGGVEIKCHLDPKSTEDLVQLRFEVMDTGIGICPEEQQRLFEPFSQLD</sequence>
<keyword evidence="4" id="KW-0808">Transferase</keyword>
<keyword evidence="7" id="KW-0067">ATP-binding</keyword>
<dbReference type="InterPro" id="IPR003661">
    <property type="entry name" value="HisK_dim/P_dom"/>
</dbReference>
<dbReference type="SUPFAM" id="SSF55874">
    <property type="entry name" value="ATPase domain of HSP90 chaperone/DNA topoisomerase II/histidine kinase"/>
    <property type="match status" value="1"/>
</dbReference>
<dbReference type="InterPro" id="IPR005467">
    <property type="entry name" value="His_kinase_dom"/>
</dbReference>
<dbReference type="InterPro" id="IPR036890">
    <property type="entry name" value="HATPase_C_sf"/>
</dbReference>
<dbReference type="SUPFAM" id="SSF47384">
    <property type="entry name" value="Homodimeric domain of signal transducing histidine kinase"/>
    <property type="match status" value="1"/>
</dbReference>
<dbReference type="Pfam" id="PF02518">
    <property type="entry name" value="HATPase_c"/>
    <property type="match status" value="1"/>
</dbReference>
<dbReference type="Gene3D" id="3.30.450.40">
    <property type="match status" value="1"/>
</dbReference>
<dbReference type="FunFam" id="1.10.287.130:FF:000002">
    <property type="entry name" value="Two-component osmosensing histidine kinase"/>
    <property type="match status" value="1"/>
</dbReference>
<dbReference type="CDD" id="cd00082">
    <property type="entry name" value="HisKA"/>
    <property type="match status" value="1"/>
</dbReference>
<evidence type="ECO:0000256" key="3">
    <source>
        <dbReference type="ARBA" id="ARBA00022553"/>
    </source>
</evidence>
<keyword evidence="9" id="KW-0175">Coiled coil</keyword>
<protein>
    <recommendedName>
        <fullName evidence="2">histidine kinase</fullName>
        <ecNumber evidence="2">2.7.13.3</ecNumber>
    </recommendedName>
</protein>
<dbReference type="InterPro" id="IPR029016">
    <property type="entry name" value="GAF-like_dom_sf"/>
</dbReference>
<keyword evidence="3" id="KW-0597">Phosphoprotein</keyword>
<dbReference type="PANTHER" id="PTHR43719">
    <property type="entry name" value="TWO-COMPONENT HISTIDINE KINASE"/>
    <property type="match status" value="1"/>
</dbReference>
<keyword evidence="8" id="KW-0902">Two-component regulatory system</keyword>
<dbReference type="PANTHER" id="PTHR43719:SF28">
    <property type="entry name" value="PEROXIDE STRESS-ACTIVATED HISTIDINE KINASE MAK1-RELATED"/>
    <property type="match status" value="1"/>
</dbReference>
<dbReference type="AlphaFoldDB" id="A0A367K1C7"/>
<comment type="catalytic activity">
    <reaction evidence="1">
        <text>ATP + protein L-histidine = ADP + protein N-phospho-L-histidine.</text>
        <dbReference type="EC" id="2.7.13.3"/>
    </reaction>
</comment>
<dbReference type="InterPro" id="IPR003594">
    <property type="entry name" value="HATPase_dom"/>
</dbReference>
<dbReference type="STRING" id="4846.A0A367K1C7"/>
<evidence type="ECO:0000256" key="9">
    <source>
        <dbReference type="SAM" id="Coils"/>
    </source>
</evidence>
<dbReference type="InterPro" id="IPR003018">
    <property type="entry name" value="GAF"/>
</dbReference>
<dbReference type="Proteomes" id="UP000253551">
    <property type="component" value="Unassembled WGS sequence"/>
</dbReference>
<feature type="domain" description="Histidine kinase" evidence="10">
    <location>
        <begin position="1051"/>
        <end position="1225"/>
    </location>
</feature>
<evidence type="ECO:0000259" key="10">
    <source>
        <dbReference type="PROSITE" id="PS50109"/>
    </source>
</evidence>
<dbReference type="SMART" id="SM00065">
    <property type="entry name" value="GAF"/>
    <property type="match status" value="1"/>
</dbReference>
<feature type="non-terminal residue" evidence="11">
    <location>
        <position position="1225"/>
    </location>
</feature>
<feature type="non-terminal residue" evidence="11">
    <location>
        <position position="1"/>
    </location>
</feature>
<dbReference type="InterPro" id="IPR036097">
    <property type="entry name" value="HisK_dim/P_sf"/>
</dbReference>
<dbReference type="PROSITE" id="PS50109">
    <property type="entry name" value="HIS_KIN"/>
    <property type="match status" value="1"/>
</dbReference>
<dbReference type="SMART" id="SM00388">
    <property type="entry name" value="HisKA"/>
    <property type="match status" value="1"/>
</dbReference>
<gene>
    <name evidence="11" type="ORF">CU098_002598</name>
</gene>
<keyword evidence="6" id="KW-0418">Kinase</keyword>
<dbReference type="GO" id="GO:0005524">
    <property type="term" value="F:ATP binding"/>
    <property type="evidence" value="ECO:0007669"/>
    <property type="project" value="UniProtKB-KW"/>
</dbReference>
<keyword evidence="5" id="KW-0547">Nucleotide-binding</keyword>
<evidence type="ECO:0000256" key="4">
    <source>
        <dbReference type="ARBA" id="ARBA00022679"/>
    </source>
</evidence>
<accession>A0A367K1C7</accession>
<comment type="caution">
    <text evidence="11">The sequence shown here is derived from an EMBL/GenBank/DDBJ whole genome shotgun (WGS) entry which is preliminary data.</text>
</comment>
<dbReference type="EMBL" id="PJQM01002361">
    <property type="protein sequence ID" value="RCH96013.1"/>
    <property type="molecule type" value="Genomic_DNA"/>
</dbReference>
<dbReference type="EC" id="2.7.13.3" evidence="2"/>
<feature type="coiled-coil region" evidence="9">
    <location>
        <begin position="1018"/>
        <end position="1045"/>
    </location>
</feature>
<dbReference type="InterPro" id="IPR050956">
    <property type="entry name" value="2C_system_His_kinase"/>
</dbReference>
<dbReference type="Gene3D" id="3.30.565.10">
    <property type="entry name" value="Histidine kinase-like ATPase, C-terminal domain"/>
    <property type="match status" value="1"/>
</dbReference>
<name>A0A367K1C7_RHIST</name>
<dbReference type="Gene3D" id="1.10.287.130">
    <property type="match status" value="1"/>
</dbReference>